<dbReference type="InterPro" id="IPR036909">
    <property type="entry name" value="Cyt_c-like_dom_sf"/>
</dbReference>
<dbReference type="PIRSF" id="PIRSF000005">
    <property type="entry name" value="Cytochrome_c4"/>
    <property type="match status" value="1"/>
</dbReference>
<accession>A0A974XSA7</accession>
<protein>
    <submittedName>
        <fullName evidence="8">C-type cytochrome</fullName>
    </submittedName>
</protein>
<proteinExistence type="predicted"/>
<evidence type="ECO:0000313" key="9">
    <source>
        <dbReference type="Proteomes" id="UP000663281"/>
    </source>
</evidence>
<dbReference type="InterPro" id="IPR024167">
    <property type="entry name" value="Cytochrome_c4-like"/>
</dbReference>
<feature type="binding site" description="axial binding residue" evidence="5">
    <location>
        <position position="78"/>
    </location>
    <ligand>
        <name>heme c</name>
        <dbReference type="ChEBI" id="CHEBI:61717"/>
        <label>1</label>
    </ligand>
    <ligandPart>
        <name>Fe</name>
        <dbReference type="ChEBI" id="CHEBI:18248"/>
    </ligandPart>
</feature>
<feature type="signal peptide" evidence="6">
    <location>
        <begin position="1"/>
        <end position="22"/>
    </location>
</feature>
<dbReference type="GO" id="GO:0020037">
    <property type="term" value="F:heme binding"/>
    <property type="evidence" value="ECO:0007669"/>
    <property type="project" value="InterPro"/>
</dbReference>
<evidence type="ECO:0000256" key="1">
    <source>
        <dbReference type="ARBA" id="ARBA00022617"/>
    </source>
</evidence>
<keyword evidence="3 5" id="KW-0408">Iron</keyword>
<organism evidence="8 9">
    <name type="scientific">Shewanella cyperi</name>
    <dbReference type="NCBI Taxonomy" id="2814292"/>
    <lineage>
        <taxon>Bacteria</taxon>
        <taxon>Pseudomonadati</taxon>
        <taxon>Pseudomonadota</taxon>
        <taxon>Gammaproteobacteria</taxon>
        <taxon>Alteromonadales</taxon>
        <taxon>Shewanellaceae</taxon>
        <taxon>Shewanella</taxon>
    </lineage>
</organism>
<evidence type="ECO:0000256" key="4">
    <source>
        <dbReference type="PIRSR" id="PIRSR000005-1"/>
    </source>
</evidence>
<dbReference type="Pfam" id="PF00034">
    <property type="entry name" value="Cytochrom_C"/>
    <property type="match status" value="2"/>
</dbReference>
<dbReference type="Proteomes" id="UP000663281">
    <property type="component" value="Chromosome"/>
</dbReference>
<keyword evidence="9" id="KW-1185">Reference proteome</keyword>
<evidence type="ECO:0000256" key="3">
    <source>
        <dbReference type="ARBA" id="ARBA00023004"/>
    </source>
</evidence>
<dbReference type="GO" id="GO:0005506">
    <property type="term" value="F:iron ion binding"/>
    <property type="evidence" value="ECO:0007669"/>
    <property type="project" value="InterPro"/>
</dbReference>
<dbReference type="RefSeq" id="WP_207324668.1">
    <property type="nucleotide sequence ID" value="NZ_CP071504.1"/>
</dbReference>
<dbReference type="Gene3D" id="1.10.760.10">
    <property type="entry name" value="Cytochrome c-like domain"/>
    <property type="match status" value="2"/>
</dbReference>
<evidence type="ECO:0000256" key="6">
    <source>
        <dbReference type="SAM" id="SignalP"/>
    </source>
</evidence>
<dbReference type="SUPFAM" id="SSF46626">
    <property type="entry name" value="Cytochrome c"/>
    <property type="match status" value="2"/>
</dbReference>
<feature type="domain" description="Cytochrome c" evidence="7">
    <location>
        <begin position="117"/>
        <end position="205"/>
    </location>
</feature>
<feature type="binding site" description="covalent" evidence="4">
    <location>
        <position position="137"/>
    </location>
    <ligand>
        <name>heme c</name>
        <dbReference type="ChEBI" id="CHEBI:61717"/>
        <label>2</label>
    </ligand>
</feature>
<evidence type="ECO:0000256" key="2">
    <source>
        <dbReference type="ARBA" id="ARBA00022723"/>
    </source>
</evidence>
<dbReference type="GO" id="GO:0042597">
    <property type="term" value="C:periplasmic space"/>
    <property type="evidence" value="ECO:0007669"/>
    <property type="project" value="InterPro"/>
</dbReference>
<feature type="chain" id="PRO_5037586009" evidence="6">
    <location>
        <begin position="23"/>
        <end position="205"/>
    </location>
</feature>
<dbReference type="KEGG" id="scyp:JYB88_15380"/>
<dbReference type="GO" id="GO:0009055">
    <property type="term" value="F:electron transfer activity"/>
    <property type="evidence" value="ECO:0007669"/>
    <property type="project" value="InterPro"/>
</dbReference>
<evidence type="ECO:0000313" key="8">
    <source>
        <dbReference type="EMBL" id="QSX29559.1"/>
    </source>
</evidence>
<evidence type="ECO:0000256" key="5">
    <source>
        <dbReference type="PIRSR" id="PIRSR000005-2"/>
    </source>
</evidence>
<keyword evidence="6" id="KW-0732">Signal</keyword>
<dbReference type="EMBL" id="CP071504">
    <property type="protein sequence ID" value="QSX29559.1"/>
    <property type="molecule type" value="Genomic_DNA"/>
</dbReference>
<feature type="binding site" description="axial binding residue" evidence="5">
    <location>
        <position position="182"/>
    </location>
    <ligand>
        <name>heme c</name>
        <dbReference type="ChEBI" id="CHEBI:61717"/>
        <label>2</label>
    </ligand>
    <ligandPart>
        <name>Fe</name>
        <dbReference type="ChEBI" id="CHEBI:18248"/>
    </ligandPart>
</feature>
<dbReference type="PANTHER" id="PTHR33751:SF11">
    <property type="entry name" value="BLL4483 PROTEIN"/>
    <property type="match status" value="1"/>
</dbReference>
<feature type="binding site" description="axial binding residue" evidence="5">
    <location>
        <position position="141"/>
    </location>
    <ligand>
        <name>heme c</name>
        <dbReference type="ChEBI" id="CHEBI:61717"/>
        <label>2</label>
    </ligand>
    <ligandPart>
        <name>Fe</name>
        <dbReference type="ChEBI" id="CHEBI:18248"/>
    </ligandPart>
</feature>
<evidence type="ECO:0000259" key="7">
    <source>
        <dbReference type="PROSITE" id="PS51007"/>
    </source>
</evidence>
<gene>
    <name evidence="8" type="ORF">JYB88_15380</name>
</gene>
<dbReference type="AlphaFoldDB" id="A0A974XSA7"/>
<feature type="binding site" description="covalent" evidence="4">
    <location>
        <position position="38"/>
    </location>
    <ligand>
        <name>heme c</name>
        <dbReference type="ChEBI" id="CHEBI:61717"/>
        <label>1</label>
    </ligand>
</feature>
<feature type="domain" description="Cytochrome c" evidence="7">
    <location>
        <begin position="17"/>
        <end position="102"/>
    </location>
</feature>
<reference evidence="8 9" key="1">
    <citation type="submission" date="2021-03" db="EMBL/GenBank/DDBJ databases">
        <title>Novel species identification of genus Shewanella.</title>
        <authorList>
            <person name="Liu G."/>
            <person name="Zhang Q."/>
        </authorList>
    </citation>
    <scope>NUCLEOTIDE SEQUENCE [LARGE SCALE GENOMIC DNA]</scope>
    <source>
        <strain evidence="8 9">FJAT-53726</strain>
    </source>
</reference>
<sequence length="205" mass="21504">MKSITVTAAALWLAATGLGAQGAEMPAMPPQAALCGSCHGPQGQGVEPIAPRLAGLSSEYIQKQIKDFQTGNRQNPSMTPMAMTLQGDELIAQVAAFFAAQEPAPIEVQHRGEQLVFSDNAGQLAFQGDWSRELPACVTCHGPSGIGGGLFPRLAGQQAGYLKSQLQAWQTGSRKGDPDGVMANIAQKLTAAEVDAISHYFATLK</sequence>
<keyword evidence="2 5" id="KW-0479">Metal-binding</keyword>
<keyword evidence="1 4" id="KW-0349">Heme</keyword>
<name>A0A974XSA7_9GAMM</name>
<dbReference type="PANTHER" id="PTHR33751">
    <property type="entry name" value="CBB3-TYPE CYTOCHROME C OXIDASE SUBUNIT FIXP"/>
    <property type="match status" value="1"/>
</dbReference>
<dbReference type="InterPro" id="IPR050597">
    <property type="entry name" value="Cytochrome_c_Oxidase_Subunit"/>
</dbReference>
<dbReference type="InterPro" id="IPR009056">
    <property type="entry name" value="Cyt_c-like_dom"/>
</dbReference>
<feature type="binding site" description="covalent" evidence="4">
    <location>
        <position position="35"/>
    </location>
    <ligand>
        <name>heme c</name>
        <dbReference type="ChEBI" id="CHEBI:61717"/>
        <label>1</label>
    </ligand>
</feature>
<comment type="PTM">
    <text evidence="4">Binds 2 heme c groups covalently per subunit.</text>
</comment>
<dbReference type="PROSITE" id="PS51007">
    <property type="entry name" value="CYTC"/>
    <property type="match status" value="2"/>
</dbReference>
<feature type="binding site" description="covalent" evidence="4">
    <location>
        <position position="140"/>
    </location>
    <ligand>
        <name>heme c</name>
        <dbReference type="ChEBI" id="CHEBI:61717"/>
        <label>2</label>
    </ligand>
</feature>
<feature type="binding site" description="axial binding residue" evidence="5">
    <location>
        <position position="39"/>
    </location>
    <ligand>
        <name>heme c</name>
        <dbReference type="ChEBI" id="CHEBI:61717"/>
        <label>1</label>
    </ligand>
    <ligandPart>
        <name>Fe</name>
        <dbReference type="ChEBI" id="CHEBI:18248"/>
    </ligandPart>
</feature>